<dbReference type="Pfam" id="PF24842">
    <property type="entry name" value="UFD1_N2"/>
    <property type="match status" value="1"/>
</dbReference>
<evidence type="ECO:0000256" key="1">
    <source>
        <dbReference type="ARBA" id="ARBA00006043"/>
    </source>
</evidence>
<feature type="domain" description="Ubiquitin fusion degradation protein UFD1 N-terminal subdomain 1" evidence="4">
    <location>
        <begin position="1"/>
        <end position="71"/>
    </location>
</feature>
<feature type="compositionally biased region" description="Polar residues" evidence="3">
    <location>
        <begin position="232"/>
        <end position="245"/>
    </location>
</feature>
<dbReference type="GO" id="GO:0031593">
    <property type="term" value="F:polyubiquitin modification-dependent protein binding"/>
    <property type="evidence" value="ECO:0007669"/>
    <property type="project" value="TreeGrafter"/>
</dbReference>
<dbReference type="InterPro" id="IPR055417">
    <property type="entry name" value="UFD1_N1"/>
</dbReference>
<comment type="caution">
    <text evidence="6">The sequence shown here is derived from an EMBL/GenBank/DDBJ whole genome shotgun (WGS) entry which is preliminary data.</text>
</comment>
<dbReference type="PANTHER" id="PTHR12555:SF16">
    <property type="entry name" value="OS04G0577000 PROTEIN"/>
    <property type="match status" value="1"/>
</dbReference>
<dbReference type="EMBL" id="JACMSC010000006">
    <property type="protein sequence ID" value="KAG6519191.1"/>
    <property type="molecule type" value="Genomic_DNA"/>
</dbReference>
<reference evidence="6 7" key="1">
    <citation type="submission" date="2020-08" db="EMBL/GenBank/DDBJ databases">
        <title>Plant Genome Project.</title>
        <authorList>
            <person name="Zhang R.-G."/>
        </authorList>
    </citation>
    <scope>NUCLEOTIDE SEQUENCE [LARGE SCALE GENOMIC DNA]</scope>
    <source>
        <tissue evidence="6">Rhizome</tissue>
    </source>
</reference>
<gene>
    <name evidence="6" type="ORF">ZIOFF_022680</name>
</gene>
<feature type="compositionally biased region" description="Basic and acidic residues" evidence="3">
    <location>
        <begin position="204"/>
        <end position="215"/>
    </location>
</feature>
<comment type="similarity">
    <text evidence="1">Belongs to the UFD1 family.</text>
</comment>
<feature type="compositionally biased region" description="Polar residues" evidence="3">
    <location>
        <begin position="256"/>
        <end position="265"/>
    </location>
</feature>
<dbReference type="GO" id="GO:0006511">
    <property type="term" value="P:ubiquitin-dependent protein catabolic process"/>
    <property type="evidence" value="ECO:0007669"/>
    <property type="project" value="InterPro"/>
</dbReference>
<evidence type="ECO:0000259" key="4">
    <source>
        <dbReference type="Pfam" id="PF03152"/>
    </source>
</evidence>
<dbReference type="GO" id="GO:0034098">
    <property type="term" value="C:VCP-NPL4-UFD1 AAA ATPase complex"/>
    <property type="evidence" value="ECO:0007669"/>
    <property type="project" value="TreeGrafter"/>
</dbReference>
<dbReference type="GO" id="GO:0036503">
    <property type="term" value="P:ERAD pathway"/>
    <property type="evidence" value="ECO:0007669"/>
    <property type="project" value="TreeGrafter"/>
</dbReference>
<keyword evidence="7" id="KW-1185">Reference proteome</keyword>
<name>A0A8J5H1U7_ZINOF</name>
<keyword evidence="2" id="KW-0833">Ubl conjugation pathway</keyword>
<dbReference type="Pfam" id="PF03152">
    <property type="entry name" value="UFD1_N1"/>
    <property type="match status" value="1"/>
</dbReference>
<evidence type="ECO:0000256" key="2">
    <source>
        <dbReference type="ARBA" id="ARBA00022786"/>
    </source>
</evidence>
<evidence type="ECO:0000313" key="6">
    <source>
        <dbReference type="EMBL" id="KAG6519191.1"/>
    </source>
</evidence>
<dbReference type="InterPro" id="IPR055418">
    <property type="entry name" value="UFD1_N2"/>
</dbReference>
<accession>A0A8J5H1U7</accession>
<dbReference type="Gene3D" id="3.10.330.10">
    <property type="match status" value="1"/>
</dbReference>
<evidence type="ECO:0000259" key="5">
    <source>
        <dbReference type="Pfam" id="PF24842"/>
    </source>
</evidence>
<evidence type="ECO:0000313" key="7">
    <source>
        <dbReference type="Proteomes" id="UP000734854"/>
    </source>
</evidence>
<sequence>MPASALHYLSYLDIDYPMQFELSNVAANRSSHSGVLEFTAEEGLIYMPHWMMENLLLKVGDTVHVRNASLPMGTYVKMQPHTKDFLDISNPKAILETTLRTFSCLTTGDSIMVSYNKKKYYIDIVETKPSFAISIVETDCEVEFAPPLDCKEPERQETPVLRSKAPAEGYLTIIDLISLDISVGEAQVEEEVDHKFTPFTGTGRRLDDNTPKDRASTSASTVKDRGCVAINNVKQSMPSASQSTSRQRKGKLVFGASSTSNNASREPNKAISKEEKVEAAKKEESKVQAFTGKKYSLTD</sequence>
<organism evidence="6 7">
    <name type="scientific">Zingiber officinale</name>
    <name type="common">Ginger</name>
    <name type="synonym">Amomum zingiber</name>
    <dbReference type="NCBI Taxonomy" id="94328"/>
    <lineage>
        <taxon>Eukaryota</taxon>
        <taxon>Viridiplantae</taxon>
        <taxon>Streptophyta</taxon>
        <taxon>Embryophyta</taxon>
        <taxon>Tracheophyta</taxon>
        <taxon>Spermatophyta</taxon>
        <taxon>Magnoliopsida</taxon>
        <taxon>Liliopsida</taxon>
        <taxon>Zingiberales</taxon>
        <taxon>Zingiberaceae</taxon>
        <taxon>Zingiber</taxon>
    </lineage>
</organism>
<protein>
    <submittedName>
        <fullName evidence="6">Uncharacterized protein</fullName>
    </submittedName>
</protein>
<dbReference type="InterPro" id="IPR004854">
    <property type="entry name" value="Ufd1-like"/>
</dbReference>
<dbReference type="FunFam" id="3.10.330.10:FF:000002">
    <property type="entry name" value="ubiquitin fusion degradation protein 1 homolog"/>
    <property type="match status" value="1"/>
</dbReference>
<evidence type="ECO:0000256" key="3">
    <source>
        <dbReference type="SAM" id="MobiDB-lite"/>
    </source>
</evidence>
<dbReference type="Proteomes" id="UP000734854">
    <property type="component" value="Unassembled WGS sequence"/>
</dbReference>
<dbReference type="Gene3D" id="2.40.40.50">
    <property type="entry name" value="Ubiquitin fusion degradation protein UFD1, N-terminal domain"/>
    <property type="match status" value="1"/>
</dbReference>
<dbReference type="PANTHER" id="PTHR12555">
    <property type="entry name" value="UBIQUITIN FUSION DEGRADATON PROTEIN 1"/>
    <property type="match status" value="1"/>
</dbReference>
<feature type="region of interest" description="Disordered" evidence="3">
    <location>
        <begin position="194"/>
        <end position="299"/>
    </location>
</feature>
<feature type="compositionally biased region" description="Basic and acidic residues" evidence="3">
    <location>
        <begin position="266"/>
        <end position="286"/>
    </location>
</feature>
<dbReference type="InterPro" id="IPR042299">
    <property type="entry name" value="Ufd1-like_Nn"/>
</dbReference>
<proteinExistence type="inferred from homology"/>
<dbReference type="AlphaFoldDB" id="A0A8J5H1U7"/>
<feature type="domain" description="Ubiquitin fusion degradation protein UFD1 N-terminal subdomain 2" evidence="5">
    <location>
        <begin position="73"/>
        <end position="147"/>
    </location>
</feature>